<feature type="region of interest" description="Disordered" evidence="3">
    <location>
        <begin position="408"/>
        <end position="492"/>
    </location>
</feature>
<dbReference type="AlphaFoldDB" id="A0AAJ8BLP7"/>
<evidence type="ECO:0000256" key="3">
    <source>
        <dbReference type="SAM" id="MobiDB-lite"/>
    </source>
</evidence>
<dbReference type="GO" id="GO:0005634">
    <property type="term" value="C:nucleus"/>
    <property type="evidence" value="ECO:0007669"/>
    <property type="project" value="UniProtKB-SubCell"/>
</dbReference>
<feature type="compositionally biased region" description="Basic and acidic residues" evidence="3">
    <location>
        <begin position="468"/>
        <end position="483"/>
    </location>
</feature>
<organism evidence="4 5">
    <name type="scientific">Lates calcarifer</name>
    <name type="common">Barramundi</name>
    <name type="synonym">Holocentrus calcarifer</name>
    <dbReference type="NCBI Taxonomy" id="8187"/>
    <lineage>
        <taxon>Eukaryota</taxon>
        <taxon>Metazoa</taxon>
        <taxon>Chordata</taxon>
        <taxon>Craniata</taxon>
        <taxon>Vertebrata</taxon>
        <taxon>Euteleostomi</taxon>
        <taxon>Actinopterygii</taxon>
        <taxon>Neopterygii</taxon>
        <taxon>Teleostei</taxon>
        <taxon>Neoteleostei</taxon>
        <taxon>Acanthomorphata</taxon>
        <taxon>Carangaria</taxon>
        <taxon>Carangaria incertae sedis</taxon>
        <taxon>Centropomidae</taxon>
        <taxon>Lates</taxon>
    </lineage>
</organism>
<reference evidence="5" key="1">
    <citation type="submission" date="2025-08" db="UniProtKB">
        <authorList>
            <consortium name="RefSeq"/>
        </authorList>
    </citation>
    <scope>IDENTIFICATION</scope>
    <source>
        <tissue evidence="5">Brain</tissue>
    </source>
</reference>
<sequence length="706" mass="76244">MPKFGISMPKGKGPEIDLSLSKKDSDVTLPEAKTEVTLPSVEVKELEGAISVPDAPTVEAEAKLKRPSWTFPKFSFSRTGGKAPDVDVNLETPKADVTSPEAKAEVCLPDVEVKGPSGDISVEEPPATELDANLKKTKFSLPKFSFSKSSVTVPEVSAELPRVDVSLPEGEVIVKQPEMEIKAPELEAEHDAKGGKFKLFGTALPKAKGPEVDLNASQKDVNITLPEVKAKLPEDEVKEPSASVETEAKAKDAGGSPLKFKMPTLKMPKFGGASYDVNAEAHAADKAETDKAKLQEVVTVSIKGPSVDIKTDTPKAAISDSEMPKTETDGVGHVSPSKFKLPSFKMPKLSFSKSKPEDEYTPSDNEYKEDQLQIEVEPQEGSKSPKMTLTSFGEILKNIDVEFDVPTTEKVEDNLETSKEVHEKGEPTGKQLEAKEKETITKQDSTKSPERTGWFKFPKFGLSSPTEPTKKSEKGEHKDEKSPVGEMGDEEISPTCSVLSSDAFADISSTMTSENIGLSLSSPTKVTVKYSDPNAATGFGEIHSNIITSTTRTGLISVEPNLPEKITILSSGVSSSSEDTLRLESGKIHVITSNIQATPDAQHATLLTAVQVQSAGGLPLKSEANKAASWTVDDSQSGKRTVFERHLVRETSSERSESKETIVVTKQITHIFDSSEPISGETASSIQRLRDSVHSEKMRFFDGAEK</sequence>
<dbReference type="GO" id="GO:0043484">
    <property type="term" value="P:regulation of RNA splicing"/>
    <property type="evidence" value="ECO:0007669"/>
    <property type="project" value="TreeGrafter"/>
</dbReference>
<feature type="compositionally biased region" description="Basic and acidic residues" evidence="3">
    <location>
        <begin position="408"/>
        <end position="450"/>
    </location>
</feature>
<feature type="region of interest" description="Disordered" evidence="3">
    <location>
        <begin position="306"/>
        <end position="387"/>
    </location>
</feature>
<dbReference type="RefSeq" id="XP_050934159.1">
    <property type="nucleotide sequence ID" value="XM_051078202.1"/>
</dbReference>
<name>A0AAJ8BLP7_LATCA</name>
<gene>
    <name evidence="5" type="primary">LOC127143619</name>
</gene>
<dbReference type="InterPro" id="IPR052082">
    <property type="entry name" value="Myelin_sheath_structural"/>
</dbReference>
<feature type="compositionally biased region" description="Basic and acidic residues" evidence="3">
    <location>
        <begin position="12"/>
        <end position="23"/>
    </location>
</feature>
<accession>A0AAJ8BLP7</accession>
<dbReference type="PANTHER" id="PTHR23348">
    <property type="entry name" value="PERIAXIN/AHNAK"/>
    <property type="match status" value="1"/>
</dbReference>
<dbReference type="GeneID" id="127143619"/>
<feature type="region of interest" description="Disordered" evidence="3">
    <location>
        <begin position="1"/>
        <end position="23"/>
    </location>
</feature>
<dbReference type="GO" id="GO:0005737">
    <property type="term" value="C:cytoplasm"/>
    <property type="evidence" value="ECO:0007669"/>
    <property type="project" value="TreeGrafter"/>
</dbReference>
<proteinExistence type="predicted"/>
<evidence type="ECO:0000313" key="5">
    <source>
        <dbReference type="RefSeq" id="XP_050934159.1"/>
    </source>
</evidence>
<evidence type="ECO:0000256" key="1">
    <source>
        <dbReference type="ARBA" id="ARBA00004123"/>
    </source>
</evidence>
<feature type="region of interest" description="Disordered" evidence="3">
    <location>
        <begin position="233"/>
        <end position="263"/>
    </location>
</feature>
<evidence type="ECO:0000313" key="4">
    <source>
        <dbReference type="Proteomes" id="UP000694890"/>
    </source>
</evidence>
<dbReference type="Proteomes" id="UP000694890">
    <property type="component" value="Linkage group LG19"/>
</dbReference>
<keyword evidence="2" id="KW-0539">Nucleus</keyword>
<comment type="subcellular location">
    <subcellularLocation>
        <location evidence="1">Nucleus</location>
    </subcellularLocation>
</comment>
<protein>
    <submittedName>
        <fullName evidence="5">Neuroblast differentiation-associated protein AHNAK-like</fullName>
    </submittedName>
</protein>
<dbReference type="PANTHER" id="PTHR23348:SF41">
    <property type="entry name" value="NEUROBLAST DIFFERENTIATION-ASSOCIATED PROTEIN AHNAK"/>
    <property type="match status" value="1"/>
</dbReference>
<dbReference type="KEGG" id="lcf:127143619"/>
<evidence type="ECO:0000256" key="2">
    <source>
        <dbReference type="ARBA" id="ARBA00023242"/>
    </source>
</evidence>